<gene>
    <name evidence="2" type="ORF">P174DRAFT_428418</name>
</gene>
<keyword evidence="1" id="KW-0560">Oxidoreductase</keyword>
<dbReference type="RefSeq" id="XP_024685512.1">
    <property type="nucleotide sequence ID" value="XM_024825510.1"/>
</dbReference>
<dbReference type="GO" id="GO:0016491">
    <property type="term" value="F:oxidoreductase activity"/>
    <property type="evidence" value="ECO:0007669"/>
    <property type="project" value="UniProtKB-KW"/>
</dbReference>
<comment type="caution">
    <text evidence="2">The sequence shown here is derived from an EMBL/GenBank/DDBJ whole genome shotgun (WGS) entry which is preliminary data.</text>
</comment>
<dbReference type="AlphaFoldDB" id="A0A2I1CH24"/>
<name>A0A2I1CH24_ASPN1</name>
<reference evidence="3" key="1">
    <citation type="journal article" date="2018" name="Proc. Natl. Acad. Sci. U.S.A.">
        <title>Linking secondary metabolites to gene clusters through genome sequencing of six diverse Aspergillus species.</title>
        <authorList>
            <person name="Kaerboelling I."/>
            <person name="Vesth T.C."/>
            <person name="Frisvad J.C."/>
            <person name="Nybo J.L."/>
            <person name="Theobald S."/>
            <person name="Kuo A."/>
            <person name="Bowyer P."/>
            <person name="Matsuda Y."/>
            <person name="Mondo S."/>
            <person name="Lyhne E.K."/>
            <person name="Kogle M.E."/>
            <person name="Clum A."/>
            <person name="Lipzen A."/>
            <person name="Salamov A."/>
            <person name="Ngan C.Y."/>
            <person name="Daum C."/>
            <person name="Chiniquy J."/>
            <person name="Barry K."/>
            <person name="LaButti K."/>
            <person name="Haridas S."/>
            <person name="Simmons B.A."/>
            <person name="Magnuson J.K."/>
            <person name="Mortensen U.H."/>
            <person name="Larsen T.O."/>
            <person name="Grigoriev I.V."/>
            <person name="Baker S.E."/>
            <person name="Andersen M.R."/>
        </authorList>
    </citation>
    <scope>NUCLEOTIDE SEQUENCE [LARGE SCALE GENOMIC DNA]</scope>
    <source>
        <strain evidence="3">IBT 16806</strain>
    </source>
</reference>
<protein>
    <submittedName>
        <fullName evidence="2">NAD(P)-binding protein</fullName>
    </submittedName>
</protein>
<accession>A0A2I1CH24</accession>
<evidence type="ECO:0000313" key="2">
    <source>
        <dbReference type="EMBL" id="PKX96917.1"/>
    </source>
</evidence>
<evidence type="ECO:0000256" key="1">
    <source>
        <dbReference type="ARBA" id="ARBA00023002"/>
    </source>
</evidence>
<dbReference type="Proteomes" id="UP000234474">
    <property type="component" value="Unassembled WGS sequence"/>
</dbReference>
<dbReference type="CDD" id="cd05233">
    <property type="entry name" value="SDR_c"/>
    <property type="match status" value="1"/>
</dbReference>
<proteinExistence type="predicted"/>
<sequence length="167" mass="18306">MTVLLNRSGRSVTPTIGRLFAHFVLNPPHASFAHHSKIIHGMENRVYTIPGARGVKVSIGDVSRENLAKVEEQLGSDNLYSSFCDASDHASVQSWIQATDNKFGRPDGVANVAGSAPKCTSYDSRVMSQDNYDWERIIRINITGTMYPMKEEVKHMPNGGSIANVAS</sequence>
<dbReference type="SUPFAM" id="SSF51735">
    <property type="entry name" value="NAD(P)-binding Rossmann-fold domains"/>
    <property type="match status" value="1"/>
</dbReference>
<dbReference type="InterPro" id="IPR002347">
    <property type="entry name" value="SDR_fam"/>
</dbReference>
<dbReference type="Gene3D" id="3.40.50.720">
    <property type="entry name" value="NAD(P)-binding Rossmann-like Domain"/>
    <property type="match status" value="1"/>
</dbReference>
<dbReference type="OrthoDB" id="5840532at2759"/>
<evidence type="ECO:0000313" key="3">
    <source>
        <dbReference type="Proteomes" id="UP000234474"/>
    </source>
</evidence>
<dbReference type="PANTHER" id="PTHR43658:SF8">
    <property type="entry name" value="17-BETA-HYDROXYSTEROID DEHYDROGENASE 14-RELATED"/>
    <property type="match status" value="1"/>
</dbReference>
<dbReference type="EMBL" id="MSZS01000002">
    <property type="protein sequence ID" value="PKX96917.1"/>
    <property type="molecule type" value="Genomic_DNA"/>
</dbReference>
<dbReference type="GeneID" id="36532835"/>
<dbReference type="STRING" id="1392255.A0A2I1CH24"/>
<dbReference type="Pfam" id="PF13561">
    <property type="entry name" value="adh_short_C2"/>
    <property type="match status" value="1"/>
</dbReference>
<dbReference type="VEuPathDB" id="FungiDB:P174DRAFT_428418"/>
<dbReference type="PANTHER" id="PTHR43658">
    <property type="entry name" value="SHORT-CHAIN DEHYDROGENASE/REDUCTASE"/>
    <property type="match status" value="1"/>
</dbReference>
<dbReference type="InterPro" id="IPR036291">
    <property type="entry name" value="NAD(P)-bd_dom_sf"/>
</dbReference>
<organism evidence="2 3">
    <name type="scientific">Aspergillus novofumigatus (strain IBT 16806)</name>
    <dbReference type="NCBI Taxonomy" id="1392255"/>
    <lineage>
        <taxon>Eukaryota</taxon>
        <taxon>Fungi</taxon>
        <taxon>Dikarya</taxon>
        <taxon>Ascomycota</taxon>
        <taxon>Pezizomycotina</taxon>
        <taxon>Eurotiomycetes</taxon>
        <taxon>Eurotiomycetidae</taxon>
        <taxon>Eurotiales</taxon>
        <taxon>Aspergillaceae</taxon>
        <taxon>Aspergillus</taxon>
        <taxon>Aspergillus subgen. Fumigati</taxon>
    </lineage>
</organism>
<keyword evidence="3" id="KW-1185">Reference proteome</keyword>